<keyword evidence="2" id="KW-0175">Coiled coil</keyword>
<dbReference type="Proteomes" id="UP000004810">
    <property type="component" value="Unassembled WGS sequence"/>
</dbReference>
<dbReference type="Pfam" id="PF00536">
    <property type="entry name" value="SAM_1"/>
    <property type="match status" value="1"/>
</dbReference>
<evidence type="ECO:0000313" key="5">
    <source>
        <dbReference type="Proteomes" id="UP000004810"/>
    </source>
</evidence>
<dbReference type="Gene3D" id="1.10.150.50">
    <property type="entry name" value="Transcription Factor, Ets-1"/>
    <property type="match status" value="1"/>
</dbReference>
<feature type="coiled-coil region" evidence="2">
    <location>
        <begin position="92"/>
        <end position="133"/>
    </location>
</feature>
<gene>
    <name evidence="4" type="ORF">WUBG_12790</name>
</gene>
<dbReference type="InterPro" id="IPR013761">
    <property type="entry name" value="SAM/pointed_sf"/>
</dbReference>
<name>J9ELT2_WUCBA</name>
<dbReference type="PANTHER" id="PTHR10627">
    <property type="entry name" value="SCP160"/>
    <property type="match status" value="1"/>
</dbReference>
<dbReference type="EMBL" id="ADBV01009274">
    <property type="protein sequence ID" value="EJW76299.1"/>
    <property type="molecule type" value="Genomic_DNA"/>
</dbReference>
<feature type="domain" description="SAM" evidence="3">
    <location>
        <begin position="1"/>
        <end position="64"/>
    </location>
</feature>
<sequence length="182" mass="21049">MEVNSLTELLSQLKLEKYIEIFETENIDLNLFLELSDADLMEIGIKAFGPRKKMLNVIQQYRTDGTFIPCTNDAKVVHCTYTKDRKQPESHSEKVTNELMECQQRLAECQQELKQARSLLNEHRSTLNSISEACRHSRKIAYTMLQEIRQTNGTGSTLENDVLSVIKNIDNILMRMLELPQQ</sequence>
<protein>
    <recommendedName>
        <fullName evidence="3">SAM domain-containing protein</fullName>
    </recommendedName>
</protein>
<organism evidence="4 5">
    <name type="scientific">Wuchereria bancrofti</name>
    <dbReference type="NCBI Taxonomy" id="6293"/>
    <lineage>
        <taxon>Eukaryota</taxon>
        <taxon>Metazoa</taxon>
        <taxon>Ecdysozoa</taxon>
        <taxon>Nematoda</taxon>
        <taxon>Chromadorea</taxon>
        <taxon>Rhabditida</taxon>
        <taxon>Spirurina</taxon>
        <taxon>Spiruromorpha</taxon>
        <taxon>Filarioidea</taxon>
        <taxon>Onchocercidae</taxon>
        <taxon>Wuchereria</taxon>
    </lineage>
</organism>
<dbReference type="AlphaFoldDB" id="J9ELT2"/>
<accession>J9ELT2</accession>
<evidence type="ECO:0000313" key="4">
    <source>
        <dbReference type="EMBL" id="EJW76299.1"/>
    </source>
</evidence>
<keyword evidence="1" id="KW-0677">Repeat</keyword>
<dbReference type="SUPFAM" id="SSF47769">
    <property type="entry name" value="SAM/Pointed domain"/>
    <property type="match status" value="1"/>
</dbReference>
<evidence type="ECO:0000256" key="1">
    <source>
        <dbReference type="ARBA" id="ARBA00022737"/>
    </source>
</evidence>
<comment type="caution">
    <text evidence="4">The sequence shown here is derived from an EMBL/GenBank/DDBJ whole genome shotgun (WGS) entry which is preliminary data.</text>
</comment>
<dbReference type="InterPro" id="IPR001660">
    <property type="entry name" value="SAM"/>
</dbReference>
<dbReference type="PANTHER" id="PTHR10627:SF69">
    <property type="entry name" value="PROTEIN BICAUDAL C"/>
    <property type="match status" value="1"/>
</dbReference>
<evidence type="ECO:0000256" key="2">
    <source>
        <dbReference type="SAM" id="Coils"/>
    </source>
</evidence>
<evidence type="ECO:0000259" key="3">
    <source>
        <dbReference type="PROSITE" id="PS50105"/>
    </source>
</evidence>
<dbReference type="GO" id="GO:0005737">
    <property type="term" value="C:cytoplasm"/>
    <property type="evidence" value="ECO:0007669"/>
    <property type="project" value="TreeGrafter"/>
</dbReference>
<proteinExistence type="predicted"/>
<reference evidence="5" key="1">
    <citation type="submission" date="2012-08" db="EMBL/GenBank/DDBJ databases">
        <title>The Genome Sequence of Wuchereria bancrofti.</title>
        <authorList>
            <person name="Nutman T.B."/>
            <person name="Fink D.L."/>
            <person name="Russ C."/>
            <person name="Young S."/>
            <person name="Zeng Q."/>
            <person name="Koehrsen M."/>
            <person name="Alvarado L."/>
            <person name="Berlin A."/>
            <person name="Chapman S.B."/>
            <person name="Chen Z."/>
            <person name="Freedman E."/>
            <person name="Gellesch M."/>
            <person name="Goldberg J."/>
            <person name="Griggs A."/>
            <person name="Gujja S."/>
            <person name="Heilman E.R."/>
            <person name="Heiman D."/>
            <person name="Hepburn T."/>
            <person name="Howarth C."/>
            <person name="Jen D."/>
            <person name="Larson L."/>
            <person name="Lewis B."/>
            <person name="Mehta T."/>
            <person name="Park D."/>
            <person name="Pearson M."/>
            <person name="Roberts A."/>
            <person name="Saif S."/>
            <person name="Shea T."/>
            <person name="Shenoy N."/>
            <person name="Sisk P."/>
            <person name="Stolte C."/>
            <person name="Sykes S."/>
            <person name="Walk T."/>
            <person name="White J."/>
            <person name="Yandava C."/>
            <person name="Haas B."/>
            <person name="Henn M.R."/>
            <person name="Nusbaum C."/>
            <person name="Birren B."/>
        </authorList>
    </citation>
    <scope>NUCLEOTIDE SEQUENCE [LARGE SCALE GENOMIC DNA]</scope>
    <source>
        <strain evidence="5">NA</strain>
    </source>
</reference>
<dbReference type="SMART" id="SM00454">
    <property type="entry name" value="SAM"/>
    <property type="match status" value="1"/>
</dbReference>
<dbReference type="PROSITE" id="PS50105">
    <property type="entry name" value="SAM_DOMAIN"/>
    <property type="match status" value="1"/>
</dbReference>